<keyword evidence="3" id="KW-1185">Reference proteome</keyword>
<feature type="region of interest" description="Disordered" evidence="1">
    <location>
        <begin position="38"/>
        <end position="58"/>
    </location>
</feature>
<sequence>MLSIRIALPHPYRPPRPHRPPLQIPFLSLDRRRLLDSQRATQSIPPAPALLPSLPRGSRASPLPLPLAKLPTYMTEKSSCSKIPHRHIPPLPISLFRWPPNRQPPRP</sequence>
<protein>
    <submittedName>
        <fullName evidence="2">Uncharacterized protein</fullName>
    </submittedName>
</protein>
<accession>A0A0E0IGL8</accession>
<evidence type="ECO:0000313" key="2">
    <source>
        <dbReference type="EnsemblPlants" id="ONIVA09G01780.1"/>
    </source>
</evidence>
<dbReference type="Proteomes" id="UP000006591">
    <property type="component" value="Chromosome 9"/>
</dbReference>
<dbReference type="HOGENOM" id="CLU_2214220_0_0_1"/>
<proteinExistence type="predicted"/>
<reference evidence="2" key="1">
    <citation type="submission" date="2015-04" db="UniProtKB">
        <authorList>
            <consortium name="EnsemblPlants"/>
        </authorList>
    </citation>
    <scope>IDENTIFICATION</scope>
    <source>
        <strain evidence="2">SL10</strain>
    </source>
</reference>
<evidence type="ECO:0000313" key="3">
    <source>
        <dbReference type="Proteomes" id="UP000006591"/>
    </source>
</evidence>
<dbReference type="AlphaFoldDB" id="A0A0E0IGL8"/>
<name>A0A0E0IGL8_ORYNI</name>
<dbReference type="Gramene" id="ONIVA09G01780.1">
    <property type="protein sequence ID" value="ONIVA09G01780.1"/>
    <property type="gene ID" value="ONIVA09G01780"/>
</dbReference>
<organism evidence="2">
    <name type="scientific">Oryza nivara</name>
    <name type="common">Indian wild rice</name>
    <name type="synonym">Oryza sativa f. spontanea</name>
    <dbReference type="NCBI Taxonomy" id="4536"/>
    <lineage>
        <taxon>Eukaryota</taxon>
        <taxon>Viridiplantae</taxon>
        <taxon>Streptophyta</taxon>
        <taxon>Embryophyta</taxon>
        <taxon>Tracheophyta</taxon>
        <taxon>Spermatophyta</taxon>
        <taxon>Magnoliopsida</taxon>
        <taxon>Liliopsida</taxon>
        <taxon>Poales</taxon>
        <taxon>Poaceae</taxon>
        <taxon>BOP clade</taxon>
        <taxon>Oryzoideae</taxon>
        <taxon>Oryzeae</taxon>
        <taxon>Oryzinae</taxon>
        <taxon>Oryza</taxon>
    </lineage>
</organism>
<evidence type="ECO:0000256" key="1">
    <source>
        <dbReference type="SAM" id="MobiDB-lite"/>
    </source>
</evidence>
<dbReference type="EnsemblPlants" id="ONIVA09G01780.1">
    <property type="protein sequence ID" value="ONIVA09G01780.1"/>
    <property type="gene ID" value="ONIVA09G01780"/>
</dbReference>
<reference evidence="2" key="2">
    <citation type="submission" date="2018-04" db="EMBL/GenBank/DDBJ databases">
        <title>OnivRS2 (Oryza nivara Reference Sequence Version 2).</title>
        <authorList>
            <person name="Zhang J."/>
            <person name="Kudrna D."/>
            <person name="Lee S."/>
            <person name="Talag J."/>
            <person name="Rajasekar S."/>
            <person name="Welchert J."/>
            <person name="Hsing Y.-I."/>
            <person name="Wing R.A."/>
        </authorList>
    </citation>
    <scope>NUCLEOTIDE SEQUENCE [LARGE SCALE GENOMIC DNA]</scope>
    <source>
        <strain evidence="2">SL10</strain>
    </source>
</reference>